<evidence type="ECO:0000256" key="1">
    <source>
        <dbReference type="ARBA" id="ARBA00022598"/>
    </source>
</evidence>
<evidence type="ECO:0000313" key="10">
    <source>
        <dbReference type="Proteomes" id="UP000018291"/>
    </source>
</evidence>
<dbReference type="Pfam" id="PF01996">
    <property type="entry name" value="F420_ligase"/>
    <property type="match status" value="1"/>
</dbReference>
<dbReference type="InterPro" id="IPR008225">
    <property type="entry name" value="F420-0_g-glutamyl_ligase"/>
</dbReference>
<keyword evidence="3" id="KW-0547">Nucleotide-binding</keyword>
<keyword evidence="5" id="KW-0630">Potassium</keyword>
<evidence type="ECO:0000256" key="3">
    <source>
        <dbReference type="ARBA" id="ARBA00022741"/>
    </source>
</evidence>
<dbReference type="eggNOG" id="COG1478">
    <property type="taxonomic scope" value="Bacteria"/>
</dbReference>
<accession>R4YVW6</accession>
<dbReference type="Proteomes" id="UP000018291">
    <property type="component" value="Unassembled WGS sequence"/>
</dbReference>
<organism evidence="9 10">
    <name type="scientific">Candidatus Neomicrothrix parvicella RN1</name>
    <dbReference type="NCBI Taxonomy" id="1229780"/>
    <lineage>
        <taxon>Bacteria</taxon>
        <taxon>Bacillati</taxon>
        <taxon>Actinomycetota</taxon>
        <taxon>Acidimicrobiia</taxon>
        <taxon>Acidimicrobiales</taxon>
        <taxon>Microthrixaceae</taxon>
        <taxon>Candidatus Neomicrothrix</taxon>
    </lineage>
</organism>
<evidence type="ECO:0000256" key="6">
    <source>
        <dbReference type="ARBA" id="ARBA00023134"/>
    </source>
</evidence>
<dbReference type="InterPro" id="IPR002847">
    <property type="entry name" value="F420-0_gamma-glut_ligase-dom"/>
</dbReference>
<dbReference type="Gene3D" id="3.90.1660.10">
    <property type="entry name" value="CofE-like domain"/>
    <property type="match status" value="1"/>
</dbReference>
<evidence type="ECO:0000256" key="5">
    <source>
        <dbReference type="ARBA" id="ARBA00022958"/>
    </source>
</evidence>
<dbReference type="HOGENOM" id="CLU_051152_1_1_11"/>
<evidence type="ECO:0000256" key="2">
    <source>
        <dbReference type="ARBA" id="ARBA00022723"/>
    </source>
</evidence>
<dbReference type="AlphaFoldDB" id="R4YVW6"/>
<dbReference type="PANTHER" id="PTHR47917">
    <property type="match status" value="1"/>
</dbReference>
<dbReference type="NCBIfam" id="TIGR01916">
    <property type="entry name" value="F420_cofE"/>
    <property type="match status" value="1"/>
</dbReference>
<keyword evidence="6" id="KW-0342">GTP-binding</keyword>
<dbReference type="PANTHER" id="PTHR47917:SF1">
    <property type="entry name" value="COENZYME F420:L-GLUTAMATE LIGASE"/>
    <property type="match status" value="1"/>
</dbReference>
<protein>
    <submittedName>
        <fullName evidence="9">F420-dependent oxidoreductase</fullName>
    </submittedName>
</protein>
<dbReference type="STRING" id="1229780.BN381_10186"/>
<keyword evidence="7" id="KW-0464">Manganese</keyword>
<dbReference type="GO" id="GO:0052618">
    <property type="term" value="F:coenzyme F420-0:L-glutamate ligase activity"/>
    <property type="evidence" value="ECO:0007669"/>
    <property type="project" value="TreeGrafter"/>
</dbReference>
<keyword evidence="1" id="KW-0436">Ligase</keyword>
<sequence>MTGLQLLPIPGIPEVRPGDDLGALVADGALASVGLLDGDVVVVTQKVVSKAENALVAIDPTDPHAHRRLVAGQSRRILRRRGDLVISETHHGYVCANAGIDVSNVEPGTAALLPEDSDRSARRLRDVFVHRYGIACGVIVSDTFGRPWRRGVTDVALGSAGIRPILDLRGTNDALGRELAVTEVGLVDELAGAADLVMGKSSGIAAAIVRGVEPAWLDVSDLDVDGVVPNIVRSPAEDLFR</sequence>
<keyword evidence="2" id="KW-0479">Metal-binding</keyword>
<keyword evidence="4" id="KW-0460">Magnesium</keyword>
<evidence type="ECO:0000256" key="7">
    <source>
        <dbReference type="ARBA" id="ARBA00023211"/>
    </source>
</evidence>
<proteinExistence type="predicted"/>
<name>R4YVW6_9ACTN</name>
<reference evidence="9 10" key="1">
    <citation type="journal article" date="2013" name="ISME J.">
        <title>Metabolic model for the filamentous 'Candidatus Microthrix parvicella' based on genomic and metagenomic analyses.</title>
        <authorList>
            <person name="Jon McIlroy S."/>
            <person name="Kristiansen R."/>
            <person name="Albertsen M."/>
            <person name="Michael Karst S."/>
            <person name="Rossetti S."/>
            <person name="Lund Nielsen J."/>
            <person name="Tandoi V."/>
            <person name="James Seviour R."/>
            <person name="Nielsen P.H."/>
        </authorList>
    </citation>
    <scope>NUCLEOTIDE SEQUENCE [LARGE SCALE GENOMIC DNA]</scope>
    <source>
        <strain evidence="9 10">RN1</strain>
    </source>
</reference>
<dbReference type="RefSeq" id="WP_012222877.1">
    <property type="nucleotide sequence ID" value="NZ_HG422565.1"/>
</dbReference>
<dbReference type="GO" id="GO:0005525">
    <property type="term" value="F:GTP binding"/>
    <property type="evidence" value="ECO:0007669"/>
    <property type="project" value="UniProtKB-KW"/>
</dbReference>
<evidence type="ECO:0000256" key="4">
    <source>
        <dbReference type="ARBA" id="ARBA00022842"/>
    </source>
</evidence>
<evidence type="ECO:0000313" key="9">
    <source>
        <dbReference type="EMBL" id="CCM61955.1"/>
    </source>
</evidence>
<gene>
    <name evidence="9" type="ORF">BN381_10186</name>
</gene>
<dbReference type="GO" id="GO:0046872">
    <property type="term" value="F:metal ion binding"/>
    <property type="evidence" value="ECO:0007669"/>
    <property type="project" value="UniProtKB-KW"/>
</dbReference>
<evidence type="ECO:0000259" key="8">
    <source>
        <dbReference type="Pfam" id="PF01996"/>
    </source>
</evidence>
<keyword evidence="10" id="KW-1185">Reference proteome</keyword>
<feature type="domain" description="Coenzyme F420:L-glutamate ligase-like" evidence="8">
    <location>
        <begin position="12"/>
        <end position="211"/>
    </location>
</feature>
<dbReference type="Gene3D" id="3.30.1330.100">
    <property type="entry name" value="CofE-like"/>
    <property type="match status" value="1"/>
</dbReference>
<dbReference type="EMBL" id="CANL01000001">
    <property type="protein sequence ID" value="CCM61955.1"/>
    <property type="molecule type" value="Genomic_DNA"/>
</dbReference>
<comment type="caution">
    <text evidence="9">The sequence shown here is derived from an EMBL/GenBank/DDBJ whole genome shotgun (WGS) entry which is preliminary data.</text>
</comment>
<dbReference type="SUPFAM" id="SSF144010">
    <property type="entry name" value="CofE-like"/>
    <property type="match status" value="1"/>
</dbReference>